<dbReference type="RefSeq" id="WP_068147314.1">
    <property type="nucleotide sequence ID" value="NZ_JBHSCR010000025.1"/>
</dbReference>
<dbReference type="EMBL" id="JBHSCR010000025">
    <property type="protein sequence ID" value="MFC4349507.1"/>
    <property type="molecule type" value="Genomic_DNA"/>
</dbReference>
<evidence type="ECO:0000313" key="2">
    <source>
        <dbReference type="Proteomes" id="UP001595776"/>
    </source>
</evidence>
<keyword evidence="2" id="KW-1185">Reference proteome</keyword>
<reference evidence="2" key="1">
    <citation type="journal article" date="2019" name="Int. J. Syst. Evol. Microbiol.">
        <title>The Global Catalogue of Microorganisms (GCM) 10K type strain sequencing project: providing services to taxonomists for standard genome sequencing and annotation.</title>
        <authorList>
            <consortium name="The Broad Institute Genomics Platform"/>
            <consortium name="The Broad Institute Genome Sequencing Center for Infectious Disease"/>
            <person name="Wu L."/>
            <person name="Ma J."/>
        </authorList>
    </citation>
    <scope>NUCLEOTIDE SEQUENCE [LARGE SCALE GENOMIC DNA]</scope>
    <source>
        <strain evidence="2">CGMCC 1.15304</strain>
    </source>
</reference>
<accession>A0ABV8UE21</accession>
<sequence>MKLNIGIVVQGKYVPKYTKNVVEYYLQNCPSYFICLSCWVGDKEIVAAELNYLRNEKRLLIEFSEYPKFSGYQNINYQIVSTLNGLVRLKEAGCNWAIKSRTDFMLIDIGAFEKHLVQQNGRICGLETDDVRYNLFFVSDFLLSGNLEELILYFSCPLQYAGNNREAGCAKLQQALENRDVYMRLEDSRIAERYLVSYYLKRKGYYLPQGLLEKLYLWPLLARENFYLINRDDIRFSSLKRYASLEKRSSTHFYSLEIMDDKNMIRYVVGVMARYVVMLLKRFRLSCSFTAKIFTNYFKN</sequence>
<gene>
    <name evidence="1" type="ORF">ACFO5Q_16760</name>
</gene>
<name>A0ABV8UE21_9PROT</name>
<dbReference type="Proteomes" id="UP001595776">
    <property type="component" value="Unassembled WGS sequence"/>
</dbReference>
<evidence type="ECO:0000313" key="1">
    <source>
        <dbReference type="EMBL" id="MFC4349507.1"/>
    </source>
</evidence>
<evidence type="ECO:0008006" key="3">
    <source>
        <dbReference type="Google" id="ProtNLM"/>
    </source>
</evidence>
<comment type="caution">
    <text evidence="1">The sequence shown here is derived from an EMBL/GenBank/DDBJ whole genome shotgun (WGS) entry which is preliminary data.</text>
</comment>
<protein>
    <recommendedName>
        <fullName evidence="3">WavE lipopolysaccharide synthesis</fullName>
    </recommendedName>
</protein>
<proteinExistence type="predicted"/>
<organism evidence="1 2">
    <name type="scientific">Kordiimonas lipolytica</name>
    <dbReference type="NCBI Taxonomy" id="1662421"/>
    <lineage>
        <taxon>Bacteria</taxon>
        <taxon>Pseudomonadati</taxon>
        <taxon>Pseudomonadota</taxon>
        <taxon>Alphaproteobacteria</taxon>
        <taxon>Kordiimonadales</taxon>
        <taxon>Kordiimonadaceae</taxon>
        <taxon>Kordiimonas</taxon>
    </lineage>
</organism>